<protein>
    <submittedName>
        <fullName evidence="9">MFS transporter</fullName>
    </submittedName>
</protein>
<dbReference type="AlphaFoldDB" id="A0A9P4MH73"/>
<feature type="compositionally biased region" description="Basic and acidic residues" evidence="6">
    <location>
        <begin position="40"/>
        <end position="50"/>
    </location>
</feature>
<evidence type="ECO:0000256" key="6">
    <source>
        <dbReference type="SAM" id="MobiDB-lite"/>
    </source>
</evidence>
<proteinExistence type="predicted"/>
<evidence type="ECO:0000256" key="7">
    <source>
        <dbReference type="SAM" id="Phobius"/>
    </source>
</evidence>
<feature type="transmembrane region" description="Helical" evidence="7">
    <location>
        <begin position="503"/>
        <end position="525"/>
    </location>
</feature>
<evidence type="ECO:0000256" key="2">
    <source>
        <dbReference type="ARBA" id="ARBA00022448"/>
    </source>
</evidence>
<organism evidence="9 10">
    <name type="scientific">Myriangium duriaei CBS 260.36</name>
    <dbReference type="NCBI Taxonomy" id="1168546"/>
    <lineage>
        <taxon>Eukaryota</taxon>
        <taxon>Fungi</taxon>
        <taxon>Dikarya</taxon>
        <taxon>Ascomycota</taxon>
        <taxon>Pezizomycotina</taxon>
        <taxon>Dothideomycetes</taxon>
        <taxon>Dothideomycetidae</taxon>
        <taxon>Myriangiales</taxon>
        <taxon>Myriangiaceae</taxon>
        <taxon>Myriangium</taxon>
    </lineage>
</organism>
<comment type="subcellular location">
    <subcellularLocation>
        <location evidence="1">Membrane</location>
        <topology evidence="1">Multi-pass membrane protein</topology>
    </subcellularLocation>
</comment>
<keyword evidence="10" id="KW-1185">Reference proteome</keyword>
<reference evidence="9" key="1">
    <citation type="journal article" date="2020" name="Stud. Mycol.">
        <title>101 Dothideomycetes genomes: a test case for predicting lifestyles and emergence of pathogens.</title>
        <authorList>
            <person name="Haridas S."/>
            <person name="Albert R."/>
            <person name="Binder M."/>
            <person name="Bloem J."/>
            <person name="Labutti K."/>
            <person name="Salamov A."/>
            <person name="Andreopoulos B."/>
            <person name="Baker S."/>
            <person name="Barry K."/>
            <person name="Bills G."/>
            <person name="Bluhm B."/>
            <person name="Cannon C."/>
            <person name="Castanera R."/>
            <person name="Culley D."/>
            <person name="Daum C."/>
            <person name="Ezra D."/>
            <person name="Gonzalez J."/>
            <person name="Henrissat B."/>
            <person name="Kuo A."/>
            <person name="Liang C."/>
            <person name="Lipzen A."/>
            <person name="Lutzoni F."/>
            <person name="Magnuson J."/>
            <person name="Mondo S."/>
            <person name="Nolan M."/>
            <person name="Ohm R."/>
            <person name="Pangilinan J."/>
            <person name="Park H.-J."/>
            <person name="Ramirez L."/>
            <person name="Alfaro M."/>
            <person name="Sun H."/>
            <person name="Tritt A."/>
            <person name="Yoshinaga Y."/>
            <person name="Zwiers L.-H."/>
            <person name="Turgeon B."/>
            <person name="Goodwin S."/>
            <person name="Spatafora J."/>
            <person name="Crous P."/>
            <person name="Grigoriev I."/>
        </authorList>
    </citation>
    <scope>NUCLEOTIDE SEQUENCE</scope>
    <source>
        <strain evidence="9">CBS 260.36</strain>
    </source>
</reference>
<feature type="region of interest" description="Disordered" evidence="6">
    <location>
        <begin position="1"/>
        <end position="74"/>
    </location>
</feature>
<evidence type="ECO:0000256" key="4">
    <source>
        <dbReference type="ARBA" id="ARBA00022989"/>
    </source>
</evidence>
<feature type="transmembrane region" description="Helical" evidence="7">
    <location>
        <begin position="470"/>
        <end position="491"/>
    </location>
</feature>
<name>A0A9P4MH73_9PEZI</name>
<dbReference type="GO" id="GO:0022857">
    <property type="term" value="F:transmembrane transporter activity"/>
    <property type="evidence" value="ECO:0007669"/>
    <property type="project" value="InterPro"/>
</dbReference>
<accession>A0A9P4MH73</accession>
<feature type="transmembrane region" description="Helical" evidence="7">
    <location>
        <begin position="312"/>
        <end position="334"/>
    </location>
</feature>
<keyword evidence="5 7" id="KW-0472">Membrane</keyword>
<keyword evidence="3 7" id="KW-0812">Transmembrane</keyword>
<evidence type="ECO:0000313" key="9">
    <source>
        <dbReference type="EMBL" id="KAF2152937.1"/>
    </source>
</evidence>
<gene>
    <name evidence="9" type="ORF">K461DRAFT_293247</name>
</gene>
<evidence type="ECO:0000256" key="5">
    <source>
        <dbReference type="ARBA" id="ARBA00023136"/>
    </source>
</evidence>
<dbReference type="PROSITE" id="PS50850">
    <property type="entry name" value="MFS"/>
    <property type="match status" value="1"/>
</dbReference>
<dbReference type="Pfam" id="PF07690">
    <property type="entry name" value="MFS_1"/>
    <property type="match status" value="1"/>
</dbReference>
<feature type="transmembrane region" description="Helical" evidence="7">
    <location>
        <begin position="537"/>
        <end position="557"/>
    </location>
</feature>
<evidence type="ECO:0000256" key="1">
    <source>
        <dbReference type="ARBA" id="ARBA00004141"/>
    </source>
</evidence>
<evidence type="ECO:0000313" key="10">
    <source>
        <dbReference type="Proteomes" id="UP000799439"/>
    </source>
</evidence>
<feature type="transmembrane region" description="Helical" evidence="7">
    <location>
        <begin position="226"/>
        <end position="246"/>
    </location>
</feature>
<feature type="transmembrane region" description="Helical" evidence="7">
    <location>
        <begin position="399"/>
        <end position="427"/>
    </location>
</feature>
<dbReference type="InterPro" id="IPR011701">
    <property type="entry name" value="MFS"/>
</dbReference>
<dbReference type="SUPFAM" id="SSF103473">
    <property type="entry name" value="MFS general substrate transporter"/>
    <property type="match status" value="1"/>
</dbReference>
<dbReference type="GO" id="GO:0016020">
    <property type="term" value="C:membrane"/>
    <property type="evidence" value="ECO:0007669"/>
    <property type="project" value="UniProtKB-SubCell"/>
</dbReference>
<sequence>MSWNLNPPSTPTKSKKQRSFASSQDSTSTYLASPSSPRNSTDKKLKHGYDDDTYGSSDDGSFSHTDSEDEDEGDGLLDKHIELDRSTLATLPVEEEEHIQEVDALQQEQPKEKPKPVSWSSLPKKDQLFILTFARLSEPLTQTSLQAYMFYQLRSFDPALPDSIISYRAGLLQATFTGAQFCTAFLWGRIADSERMGRKRVILIGLIGTSIGALGFGFSQTFYTALFWRALGGALNGNVGVMRTMISEIIKEKKYQSRAFLLLPMTFNIGVIVGPIIGGLLADPLATYPSVFGENSILGGEHGVWWMKRWPYALPNIVTAAFMTIATTVAILGLEETLDSLRGKRDLGLRIGDLIKRYIFCRPSHDHYQTLIPSDIELQQPTTPIPLHTRRKLPFRRIFTPNMIAVLIAHGMLASHLGAFNSLWFVFLSTPRYIPHSSTGVDPNSSLHLPPSYHPKPPFIFTGGLGLPPAAIGVSLAILGTIGIVLQLGLYPTISFRYGNVSCYRLALLFFPVVYAAVPFLALIPTTLAAPAPASGTLFWAALVVILAVHVLARTFALPGTTILVNNACPHPSVLGTVHGLGQSASSLTRTFGPLLGGLAYGHGLKAGVVGAVFWAMATWAMLGFAAGTKVREGDGHEILLEGEEKDGS</sequence>
<comment type="caution">
    <text evidence="9">The sequence shown here is derived from an EMBL/GenBank/DDBJ whole genome shotgun (WGS) entry which is preliminary data.</text>
</comment>
<feature type="transmembrane region" description="Helical" evidence="7">
    <location>
        <begin position="201"/>
        <end position="220"/>
    </location>
</feature>
<keyword evidence="2" id="KW-0813">Transport</keyword>
<dbReference type="CDD" id="cd17330">
    <property type="entry name" value="MFS_SLC46_TetA_like"/>
    <property type="match status" value="1"/>
</dbReference>
<dbReference type="Proteomes" id="UP000799439">
    <property type="component" value="Unassembled WGS sequence"/>
</dbReference>
<dbReference type="PANTHER" id="PTHR23504">
    <property type="entry name" value="MAJOR FACILITATOR SUPERFAMILY DOMAIN-CONTAINING PROTEIN 10"/>
    <property type="match status" value="1"/>
</dbReference>
<evidence type="ECO:0000256" key="3">
    <source>
        <dbReference type="ARBA" id="ARBA00022692"/>
    </source>
</evidence>
<dbReference type="InterPro" id="IPR020846">
    <property type="entry name" value="MFS_dom"/>
</dbReference>
<evidence type="ECO:0000259" key="8">
    <source>
        <dbReference type="PROSITE" id="PS50850"/>
    </source>
</evidence>
<dbReference type="PANTHER" id="PTHR23504:SF6">
    <property type="entry name" value="MULTIDRUG TRANSPORTER, PUTATIVE (AFU_ORTHOLOGUE AFUA_4G08740)-RELATED"/>
    <property type="match status" value="1"/>
</dbReference>
<feature type="compositionally biased region" description="Polar residues" evidence="6">
    <location>
        <begin position="19"/>
        <end position="39"/>
    </location>
</feature>
<feature type="transmembrane region" description="Helical" evidence="7">
    <location>
        <begin position="258"/>
        <end position="282"/>
    </location>
</feature>
<dbReference type="OrthoDB" id="10262656at2759"/>
<dbReference type="Gene3D" id="1.20.1250.20">
    <property type="entry name" value="MFS general substrate transporter like domains"/>
    <property type="match status" value="1"/>
</dbReference>
<dbReference type="EMBL" id="ML996085">
    <property type="protein sequence ID" value="KAF2152937.1"/>
    <property type="molecule type" value="Genomic_DNA"/>
</dbReference>
<dbReference type="InterPro" id="IPR036259">
    <property type="entry name" value="MFS_trans_sf"/>
</dbReference>
<feature type="domain" description="Major facilitator superfamily (MFS) profile" evidence="8">
    <location>
        <begin position="127"/>
        <end position="630"/>
    </location>
</feature>
<keyword evidence="4 7" id="KW-1133">Transmembrane helix</keyword>